<dbReference type="RefSeq" id="WP_258569399.1">
    <property type="nucleotide sequence ID" value="NZ_JAKUDN010000002.1"/>
</dbReference>
<dbReference type="Proteomes" id="UP001320768">
    <property type="component" value="Unassembled WGS sequence"/>
</dbReference>
<feature type="transmembrane region" description="Helical" evidence="1">
    <location>
        <begin position="38"/>
        <end position="58"/>
    </location>
</feature>
<reference evidence="3 4" key="1">
    <citation type="journal article" date="2022" name="Nat. Microbiol.">
        <title>The microbiome of a bacterivorous marine choanoflagellate contains a resource-demanding obligate bacterial associate.</title>
        <authorList>
            <person name="Needham D.M."/>
            <person name="Poirier C."/>
            <person name="Bachy C."/>
            <person name="George E.E."/>
            <person name="Wilken S."/>
            <person name="Yung C.C.M."/>
            <person name="Limardo A.J."/>
            <person name="Morando M."/>
            <person name="Sudek L."/>
            <person name="Malmstrom R.R."/>
            <person name="Keeling P.J."/>
            <person name="Santoro A.E."/>
            <person name="Worden A.Z."/>
        </authorList>
    </citation>
    <scope>NUCLEOTIDE SEQUENCE [LARGE SCALE GENOMIC DNA]</scope>
    <source>
        <strain evidence="3 4">Comchoano-2</strain>
    </source>
</reference>
<evidence type="ECO:0000313" key="3">
    <source>
        <dbReference type="EMBL" id="MCP8352293.1"/>
    </source>
</evidence>
<feature type="domain" description="Nucleoside transporter/FeoB GTPase Gate" evidence="2">
    <location>
        <begin position="42"/>
        <end position="152"/>
    </location>
</feature>
<feature type="transmembrane region" description="Helical" evidence="1">
    <location>
        <begin position="133"/>
        <end position="158"/>
    </location>
</feature>
<keyword evidence="4" id="KW-1185">Reference proteome</keyword>
<accession>A0ABT1L601</accession>
<keyword evidence="1" id="KW-0812">Transmembrane</keyword>
<keyword evidence="1" id="KW-1133">Transmembrane helix</keyword>
<dbReference type="InterPro" id="IPR011642">
    <property type="entry name" value="Gate_dom"/>
</dbReference>
<comment type="caution">
    <text evidence="3">The sequence shown here is derived from an EMBL/GenBank/DDBJ whole genome shotgun (WGS) entry which is preliminary data.</text>
</comment>
<evidence type="ECO:0000313" key="4">
    <source>
        <dbReference type="Proteomes" id="UP001320768"/>
    </source>
</evidence>
<evidence type="ECO:0000256" key="1">
    <source>
        <dbReference type="SAM" id="Phobius"/>
    </source>
</evidence>
<proteinExistence type="predicted"/>
<evidence type="ECO:0000259" key="2">
    <source>
        <dbReference type="Pfam" id="PF07670"/>
    </source>
</evidence>
<dbReference type="Pfam" id="PF07670">
    <property type="entry name" value="Gate"/>
    <property type="match status" value="1"/>
</dbReference>
<sequence>MLNIIWFTLMLLSVITGALNGTLDQVAAQVTLSSQKAFSTALNLSGVMILWLGFMNIAQDAGLVQSLGRLCRPVLYRLFPDIPKDHPALGAIALNLSANILGLNNAATPFGIKAMEELESLNKTPSVASDDMCMLLAINTSSIQLIPATAIGLLAAAGSSAPTVIILSTLAATSISTAVAIFLSFKFRNKPS</sequence>
<gene>
    <name evidence="3" type="ORF">MKS91_03200</name>
</gene>
<protein>
    <submittedName>
        <fullName evidence="3">Nucleoside recognition protein</fullName>
    </submittedName>
</protein>
<organism evidence="3 4">
    <name type="scientific">Candidatus Synchoanobacter obligatus</name>
    <dbReference type="NCBI Taxonomy" id="2919597"/>
    <lineage>
        <taxon>Bacteria</taxon>
        <taxon>Pseudomonadati</taxon>
        <taxon>Pseudomonadota</taxon>
        <taxon>Gammaproteobacteria</taxon>
        <taxon>Candidatus Comchoanobacterales</taxon>
        <taxon>Candidatus Comchoanobacteraceae</taxon>
        <taxon>Candidatus Synchoanobacter</taxon>
    </lineage>
</organism>
<feature type="transmembrane region" description="Helical" evidence="1">
    <location>
        <begin position="164"/>
        <end position="185"/>
    </location>
</feature>
<keyword evidence="1" id="KW-0472">Membrane</keyword>
<name>A0ABT1L601_9GAMM</name>
<dbReference type="EMBL" id="JAKUDN010000002">
    <property type="protein sequence ID" value="MCP8352293.1"/>
    <property type="molecule type" value="Genomic_DNA"/>
</dbReference>